<keyword evidence="1" id="KW-1133">Transmembrane helix</keyword>
<feature type="transmembrane region" description="Helical" evidence="1">
    <location>
        <begin position="231"/>
        <end position="247"/>
    </location>
</feature>
<dbReference type="RefSeq" id="WP_117157233.1">
    <property type="nucleotide sequence ID" value="NZ_BMLG01000032.1"/>
</dbReference>
<feature type="transmembrane region" description="Helical" evidence="1">
    <location>
        <begin position="53"/>
        <end position="73"/>
    </location>
</feature>
<dbReference type="Proteomes" id="UP000618460">
    <property type="component" value="Unassembled WGS sequence"/>
</dbReference>
<dbReference type="AlphaFoldDB" id="A0A917TYR6"/>
<keyword evidence="1" id="KW-0812">Transmembrane</keyword>
<keyword evidence="1" id="KW-0472">Membrane</keyword>
<comment type="caution">
    <text evidence="2">The sequence shown here is derived from an EMBL/GenBank/DDBJ whole genome shotgun (WGS) entry which is preliminary data.</text>
</comment>
<organism evidence="2 3">
    <name type="scientific">Paraliobacillus quinghaiensis</name>
    <dbReference type="NCBI Taxonomy" id="470815"/>
    <lineage>
        <taxon>Bacteria</taxon>
        <taxon>Bacillati</taxon>
        <taxon>Bacillota</taxon>
        <taxon>Bacilli</taxon>
        <taxon>Bacillales</taxon>
        <taxon>Bacillaceae</taxon>
        <taxon>Paraliobacillus</taxon>
    </lineage>
</organism>
<dbReference type="OrthoDB" id="2786532at2"/>
<accession>A0A917TYR6</accession>
<reference evidence="2" key="1">
    <citation type="journal article" date="2014" name="Int. J. Syst. Evol. Microbiol.">
        <title>Complete genome sequence of Corynebacterium casei LMG S-19264T (=DSM 44701T), isolated from a smear-ripened cheese.</title>
        <authorList>
            <consortium name="US DOE Joint Genome Institute (JGI-PGF)"/>
            <person name="Walter F."/>
            <person name="Albersmeier A."/>
            <person name="Kalinowski J."/>
            <person name="Ruckert C."/>
        </authorList>
    </citation>
    <scope>NUCLEOTIDE SEQUENCE</scope>
    <source>
        <strain evidence="2">CGMCC 1.6333</strain>
    </source>
</reference>
<sequence length="709" mass="82468">MKTWNSVKISWKIFCRNKFSLLIFVLSLLYVETLFYHYLFLDYAPGETLSRSSFVVQGGIFVSMVLGVQIIRLEEKEKVDELLRSIQFGPLHKILGKSLFFLALILVFSLLSLFSLFLMLYFSDLSFSSFYLSSSLYILLYWSLSFLIGGMIGSIFAFWVKGRLIYVLLIITWLLISPLNTPFILQLALLFNIENTFELINILNLGQANPYEPYHALYGYSLETAQWFKKGLWITLLFAIVFLSIGFKTRRRQNFIASLLFFLLTLPFGYGLAQEDQVLVFDREANAVFKYDYNYYKDHSDTIDRRDRSDILIKAYDIDLNTNRKFTASVDVTLQNIGGMGMDVLEFSLYHNLKVNRILYEDKQLNYEQTGDLISVELSSVIRPKQVLTLSFDYEGTSSPYFFANEQAVKLPFYFPWLPNTKKSPAMKVYSNEIFPLPLHPNSEIKYSLSYSGPEPIYTNLKMQSDGKWKGTTKNGITLIAGSLGKKTINSMEVIYPLTWEDLVQGFDEFNKSTKTSISEITGILGIEEDFNIRQVIFRPTFSEVGMPEQFVWASEDQLIISSNIYFQNNKGSLKEVHPYLTYGLVPALTWKYEGFVFEDITYAQLFNASFSFWYNKNKGIERDHSFFSFYVDKLKREADFDERDPERRDSKLRLQAIVAQKLYNLITSSSVNQRFFREWYGELKTGNNDWEYLNHKIEIVNKGMNVNE</sequence>
<name>A0A917TYR6_9BACI</name>
<evidence type="ECO:0000313" key="2">
    <source>
        <dbReference type="EMBL" id="GGM42924.1"/>
    </source>
</evidence>
<evidence type="ECO:0000313" key="3">
    <source>
        <dbReference type="Proteomes" id="UP000618460"/>
    </source>
</evidence>
<protein>
    <submittedName>
        <fullName evidence="2">Uncharacterized protein</fullName>
    </submittedName>
</protein>
<reference evidence="2" key="2">
    <citation type="submission" date="2020-09" db="EMBL/GenBank/DDBJ databases">
        <authorList>
            <person name="Sun Q."/>
            <person name="Zhou Y."/>
        </authorList>
    </citation>
    <scope>NUCLEOTIDE SEQUENCE</scope>
    <source>
        <strain evidence="2">CGMCC 1.6333</strain>
    </source>
</reference>
<keyword evidence="3" id="KW-1185">Reference proteome</keyword>
<feature type="transmembrane region" description="Helical" evidence="1">
    <location>
        <begin position="134"/>
        <end position="159"/>
    </location>
</feature>
<dbReference type="EMBL" id="BMLG01000032">
    <property type="protein sequence ID" value="GGM42924.1"/>
    <property type="molecule type" value="Genomic_DNA"/>
</dbReference>
<feature type="transmembrane region" description="Helical" evidence="1">
    <location>
        <begin position="94"/>
        <end position="122"/>
    </location>
</feature>
<evidence type="ECO:0000256" key="1">
    <source>
        <dbReference type="SAM" id="Phobius"/>
    </source>
</evidence>
<feature type="transmembrane region" description="Helical" evidence="1">
    <location>
        <begin position="254"/>
        <end position="273"/>
    </location>
</feature>
<proteinExistence type="predicted"/>
<gene>
    <name evidence="2" type="ORF">GCM10011351_31080</name>
</gene>
<feature type="transmembrane region" description="Helical" evidence="1">
    <location>
        <begin position="21"/>
        <end position="41"/>
    </location>
</feature>
<feature type="transmembrane region" description="Helical" evidence="1">
    <location>
        <begin position="166"/>
        <end position="191"/>
    </location>
</feature>